<dbReference type="InterPro" id="IPR051181">
    <property type="entry name" value="CAF1_poly(A)_ribonucleases"/>
</dbReference>
<dbReference type="Proteomes" id="UP000653454">
    <property type="component" value="Unassembled WGS sequence"/>
</dbReference>
<accession>A0A8S4EG64</accession>
<keyword evidence="4" id="KW-1185">Reference proteome</keyword>
<name>A0A8S4EG64_PLUXY</name>
<feature type="transmembrane region" description="Helical" evidence="2">
    <location>
        <begin position="506"/>
        <end position="523"/>
    </location>
</feature>
<comment type="similarity">
    <text evidence="1">Belongs to the CAF1 family.</text>
</comment>
<evidence type="ECO:0000256" key="2">
    <source>
        <dbReference type="SAM" id="Phobius"/>
    </source>
</evidence>
<proteinExistence type="inferred from homology"/>
<evidence type="ECO:0000313" key="3">
    <source>
        <dbReference type="EMBL" id="CAG9114607.1"/>
    </source>
</evidence>
<dbReference type="PANTHER" id="PTHR15092:SF22">
    <property type="entry name" value="POLY(A)-SPECIFIC RIBONUCLEASE PNLDC1"/>
    <property type="match status" value="1"/>
</dbReference>
<keyword evidence="2" id="KW-1133">Transmembrane helix</keyword>
<dbReference type="Pfam" id="PF04857">
    <property type="entry name" value="CAF1"/>
    <property type="match status" value="1"/>
</dbReference>
<gene>
    <name evidence="3" type="ORF">PLXY2_LOCUS5567</name>
</gene>
<evidence type="ECO:0000256" key="1">
    <source>
        <dbReference type="ARBA" id="ARBA00008372"/>
    </source>
</evidence>
<protein>
    <submittedName>
        <fullName evidence="3">(diamondback moth) hypothetical protein</fullName>
    </submittedName>
</protein>
<evidence type="ECO:0000313" key="4">
    <source>
        <dbReference type="Proteomes" id="UP000653454"/>
    </source>
</evidence>
<dbReference type="InterPro" id="IPR012337">
    <property type="entry name" value="RNaseH-like_sf"/>
</dbReference>
<dbReference type="GO" id="GO:1990431">
    <property type="term" value="P:priRNA 3'-end processing"/>
    <property type="evidence" value="ECO:0007669"/>
    <property type="project" value="TreeGrafter"/>
</dbReference>
<sequence length="529" mass="60546">MEITKTNFESEFENISNNLKRSCFVGFDAEFTAILSGECFKHRLFDTNEERYSRLTNEVSQMIMTQVGLTMFQYERDTDTYVATGYTFHLSPQAFGDIDQSFIFQASTLNFLCKHNFDFNKFTYQGLPYLSKAEEHRVREKMKTNSLVNCLTQALDMDDERILKKHCSEVSVWLSQSEEETLYIDVDSPTLRYLLHNEIRTRHPNVLTTDSLGNSKKILIYRDESIEGATSAPMLVLEENLLNNLLGFSRIISLLEKYQKPIAGHNLFLDLLLLHSQFIGPLPKKYKTFKANLNNIFPEVYDTKYISHQMGKFLTFDEVWKSNTLQELFEFFSERKCMKLEKGLNRVRLSTQFNLKQTYHEAGWDSYCAGYCFLRLAQWAAARCSGAHKPASPAEAFAALRPHCHKVNVIRAAVPYMNLVGDDPESHRPDLLYIRAVKERAINVGKVAALLAGCGSVDVKPCGARAALVATNSAFTATKILKQFRDNKEYRVTHYNAYRHSTLGRMTLWSGAVITGGLALYFIHKKINS</sequence>
<dbReference type="GO" id="GO:1990432">
    <property type="term" value="P:siRNA 3'-end processing"/>
    <property type="evidence" value="ECO:0007669"/>
    <property type="project" value="TreeGrafter"/>
</dbReference>
<dbReference type="GO" id="GO:0000289">
    <property type="term" value="P:nuclear-transcribed mRNA poly(A) tail shortening"/>
    <property type="evidence" value="ECO:0007669"/>
    <property type="project" value="TreeGrafter"/>
</dbReference>
<dbReference type="PANTHER" id="PTHR15092">
    <property type="entry name" value="POLY A -SPECIFIC RIBONUCLEASE/TARGET OF EGR1, MEMBER 1"/>
    <property type="match status" value="1"/>
</dbReference>
<dbReference type="AlphaFoldDB" id="A0A8S4EG64"/>
<dbReference type="GO" id="GO:0005783">
    <property type="term" value="C:endoplasmic reticulum"/>
    <property type="evidence" value="ECO:0007669"/>
    <property type="project" value="TreeGrafter"/>
</dbReference>
<dbReference type="Gene3D" id="3.30.420.10">
    <property type="entry name" value="Ribonuclease H-like superfamily/Ribonuclease H"/>
    <property type="match status" value="2"/>
</dbReference>
<dbReference type="EMBL" id="CAJHNJ030000016">
    <property type="protein sequence ID" value="CAG9114607.1"/>
    <property type="molecule type" value="Genomic_DNA"/>
</dbReference>
<dbReference type="GO" id="GO:0003723">
    <property type="term" value="F:RNA binding"/>
    <property type="evidence" value="ECO:0007669"/>
    <property type="project" value="TreeGrafter"/>
</dbReference>
<keyword evidence="2" id="KW-0812">Transmembrane</keyword>
<organism evidence="3 4">
    <name type="scientific">Plutella xylostella</name>
    <name type="common">Diamondback moth</name>
    <name type="synonym">Plutella maculipennis</name>
    <dbReference type="NCBI Taxonomy" id="51655"/>
    <lineage>
        <taxon>Eukaryota</taxon>
        <taxon>Metazoa</taxon>
        <taxon>Ecdysozoa</taxon>
        <taxon>Arthropoda</taxon>
        <taxon>Hexapoda</taxon>
        <taxon>Insecta</taxon>
        <taxon>Pterygota</taxon>
        <taxon>Neoptera</taxon>
        <taxon>Endopterygota</taxon>
        <taxon>Lepidoptera</taxon>
        <taxon>Glossata</taxon>
        <taxon>Ditrysia</taxon>
        <taxon>Yponomeutoidea</taxon>
        <taxon>Plutellidae</taxon>
        <taxon>Plutella</taxon>
    </lineage>
</organism>
<dbReference type="InterPro" id="IPR036397">
    <property type="entry name" value="RNaseH_sf"/>
</dbReference>
<comment type="caution">
    <text evidence="3">The sequence shown here is derived from an EMBL/GenBank/DDBJ whole genome shotgun (WGS) entry which is preliminary data.</text>
</comment>
<dbReference type="GO" id="GO:0005634">
    <property type="term" value="C:nucleus"/>
    <property type="evidence" value="ECO:0007669"/>
    <property type="project" value="TreeGrafter"/>
</dbReference>
<dbReference type="SUPFAM" id="SSF53098">
    <property type="entry name" value="Ribonuclease H-like"/>
    <property type="match status" value="1"/>
</dbReference>
<dbReference type="GO" id="GO:0000175">
    <property type="term" value="F:3'-5'-RNA exonuclease activity"/>
    <property type="evidence" value="ECO:0007669"/>
    <property type="project" value="TreeGrafter"/>
</dbReference>
<keyword evidence="2" id="KW-0472">Membrane</keyword>
<reference evidence="3" key="1">
    <citation type="submission" date="2020-11" db="EMBL/GenBank/DDBJ databases">
        <authorList>
            <person name="Whiteford S."/>
        </authorList>
    </citation>
    <scope>NUCLEOTIDE SEQUENCE</scope>
</reference>
<dbReference type="InterPro" id="IPR006941">
    <property type="entry name" value="RNase_CAF1"/>
</dbReference>